<organism evidence="3 4">
    <name type="scientific">Ditylenchus destructor</name>
    <dbReference type="NCBI Taxonomy" id="166010"/>
    <lineage>
        <taxon>Eukaryota</taxon>
        <taxon>Metazoa</taxon>
        <taxon>Ecdysozoa</taxon>
        <taxon>Nematoda</taxon>
        <taxon>Chromadorea</taxon>
        <taxon>Rhabditida</taxon>
        <taxon>Tylenchina</taxon>
        <taxon>Tylenchomorpha</taxon>
        <taxon>Sphaerularioidea</taxon>
        <taxon>Anguinidae</taxon>
        <taxon>Anguininae</taxon>
        <taxon>Ditylenchus</taxon>
    </lineage>
</organism>
<accession>A0AAD4MZ75</accession>
<gene>
    <name evidence="3" type="ORF">DdX_12300</name>
</gene>
<keyword evidence="4" id="KW-1185">Reference proteome</keyword>
<evidence type="ECO:0000313" key="3">
    <source>
        <dbReference type="EMBL" id="KAI1707745.1"/>
    </source>
</evidence>
<sequence>MVFFGRAACIFVALTVVCISIEVHCGENRVEKEISELEAGINGLKKRFGFIKLNPDAIVSHKNPKTGEDQKLTRAQAIQQLEAQLQAAKKQLEDNKKLVELLYQPVEAALDAEVAAYYNVAMATLALNNAMTAKTGVEVATIHLDNLKKKLEICKSATTAATEKFTSQVE</sequence>
<feature type="coiled-coil region" evidence="1">
    <location>
        <begin position="75"/>
        <end position="102"/>
    </location>
</feature>
<evidence type="ECO:0000313" key="4">
    <source>
        <dbReference type="Proteomes" id="UP001201812"/>
    </source>
</evidence>
<feature type="signal peptide" evidence="2">
    <location>
        <begin position="1"/>
        <end position="25"/>
    </location>
</feature>
<name>A0AAD4MZ75_9BILA</name>
<proteinExistence type="predicted"/>
<reference evidence="3" key="1">
    <citation type="submission" date="2022-01" db="EMBL/GenBank/DDBJ databases">
        <title>Genome Sequence Resource for Two Populations of Ditylenchus destructor, the Migratory Endoparasitic Phytonematode.</title>
        <authorList>
            <person name="Zhang H."/>
            <person name="Lin R."/>
            <person name="Xie B."/>
        </authorList>
    </citation>
    <scope>NUCLEOTIDE SEQUENCE</scope>
    <source>
        <strain evidence="3">BazhouSP</strain>
    </source>
</reference>
<dbReference type="EMBL" id="JAKKPZ010000039">
    <property type="protein sequence ID" value="KAI1707745.1"/>
    <property type="molecule type" value="Genomic_DNA"/>
</dbReference>
<keyword evidence="1" id="KW-0175">Coiled coil</keyword>
<protein>
    <submittedName>
        <fullName evidence="3">Uncharacterized protein</fullName>
    </submittedName>
</protein>
<comment type="caution">
    <text evidence="3">The sequence shown here is derived from an EMBL/GenBank/DDBJ whole genome shotgun (WGS) entry which is preliminary data.</text>
</comment>
<dbReference type="Proteomes" id="UP001201812">
    <property type="component" value="Unassembled WGS sequence"/>
</dbReference>
<dbReference type="AlphaFoldDB" id="A0AAD4MZ75"/>
<feature type="chain" id="PRO_5041925890" evidence="2">
    <location>
        <begin position="26"/>
        <end position="170"/>
    </location>
</feature>
<evidence type="ECO:0000256" key="2">
    <source>
        <dbReference type="SAM" id="SignalP"/>
    </source>
</evidence>
<evidence type="ECO:0000256" key="1">
    <source>
        <dbReference type="SAM" id="Coils"/>
    </source>
</evidence>
<keyword evidence="2" id="KW-0732">Signal</keyword>